<proteinExistence type="predicted"/>
<name>A0A1H9QFM6_9LACT</name>
<evidence type="ECO:0000313" key="2">
    <source>
        <dbReference type="Proteomes" id="UP000198948"/>
    </source>
</evidence>
<gene>
    <name evidence="1" type="ORF">SAMN04488559_10245</name>
</gene>
<keyword evidence="2" id="KW-1185">Reference proteome</keyword>
<dbReference type="EMBL" id="FOHA01000002">
    <property type="protein sequence ID" value="SER59228.1"/>
    <property type="molecule type" value="Genomic_DNA"/>
</dbReference>
<protein>
    <submittedName>
        <fullName evidence="1">Uncharacterized protein</fullName>
    </submittedName>
</protein>
<sequence>MKRRALWVTLFIVLLIAGFGISYLLGAHNQYRDIAGTWEVQLNNPQQQYIEAVNLQTELGEPTTLTIKGDGSAVFKTNTFGLTTFKVSYELPRERLRSSDSYEMSVKKAEITQSIYANEMTQKLSTLYSENASPAEASEELIRLLDELKADTSHQADIRDEAQEHIYAQNYFDIISENETSFKLTYQFPKKETLYIRVVSKDKLESVDTKTNQVLATFTRKK</sequence>
<dbReference type="RefSeq" id="WP_092649789.1">
    <property type="nucleotide sequence ID" value="NZ_FOHA01000002.1"/>
</dbReference>
<dbReference type="AlphaFoldDB" id="A0A1H9QFM6"/>
<dbReference type="STRING" id="142588.SAMN04488559_10245"/>
<organism evidence="1 2">
    <name type="scientific">Isobaculum melis</name>
    <dbReference type="NCBI Taxonomy" id="142588"/>
    <lineage>
        <taxon>Bacteria</taxon>
        <taxon>Bacillati</taxon>
        <taxon>Bacillota</taxon>
        <taxon>Bacilli</taxon>
        <taxon>Lactobacillales</taxon>
        <taxon>Carnobacteriaceae</taxon>
        <taxon>Isobaculum</taxon>
    </lineage>
</organism>
<reference evidence="1 2" key="1">
    <citation type="submission" date="2016-10" db="EMBL/GenBank/DDBJ databases">
        <authorList>
            <person name="de Groot N.N."/>
        </authorList>
    </citation>
    <scope>NUCLEOTIDE SEQUENCE [LARGE SCALE GENOMIC DNA]</scope>
    <source>
        <strain evidence="1 2">DSM 13760</strain>
    </source>
</reference>
<evidence type="ECO:0000313" key="1">
    <source>
        <dbReference type="EMBL" id="SER59228.1"/>
    </source>
</evidence>
<dbReference type="Proteomes" id="UP000198948">
    <property type="component" value="Unassembled WGS sequence"/>
</dbReference>
<accession>A0A1H9QFM6</accession>